<dbReference type="EMBL" id="DVNF01000052">
    <property type="protein sequence ID" value="HIU60064.1"/>
    <property type="molecule type" value="Genomic_DNA"/>
</dbReference>
<dbReference type="Gene3D" id="3.40.50.10330">
    <property type="entry name" value="Probable inorganic polyphosphate/atp-NAD kinase, domain 1"/>
    <property type="match status" value="1"/>
</dbReference>
<dbReference type="SUPFAM" id="SSF111331">
    <property type="entry name" value="NAD kinase/diacylglycerol kinase-like"/>
    <property type="match status" value="1"/>
</dbReference>
<dbReference type="PANTHER" id="PTHR12358">
    <property type="entry name" value="SPHINGOSINE KINASE"/>
    <property type="match status" value="1"/>
</dbReference>
<dbReference type="GO" id="GO:0016301">
    <property type="term" value="F:kinase activity"/>
    <property type="evidence" value="ECO:0007669"/>
    <property type="project" value="UniProtKB-KW"/>
</dbReference>
<evidence type="ECO:0000256" key="2">
    <source>
        <dbReference type="ARBA" id="ARBA00005983"/>
    </source>
</evidence>
<gene>
    <name evidence="10" type="ORF">IAB05_01590</name>
</gene>
<comment type="similarity">
    <text evidence="2">Belongs to the diacylglycerol/lipid kinase family.</text>
</comment>
<evidence type="ECO:0000256" key="1">
    <source>
        <dbReference type="ARBA" id="ARBA00001946"/>
    </source>
</evidence>
<dbReference type="InterPro" id="IPR001206">
    <property type="entry name" value="Diacylglycerol_kinase_cat_dom"/>
</dbReference>
<accession>A0A9D1SGY7</accession>
<evidence type="ECO:0000256" key="6">
    <source>
        <dbReference type="ARBA" id="ARBA00022840"/>
    </source>
</evidence>
<reference evidence="10" key="1">
    <citation type="submission" date="2020-10" db="EMBL/GenBank/DDBJ databases">
        <authorList>
            <person name="Gilroy R."/>
        </authorList>
    </citation>
    <scope>NUCLEOTIDE SEQUENCE</scope>
    <source>
        <strain evidence="10">18911</strain>
    </source>
</reference>
<proteinExistence type="inferred from homology"/>
<dbReference type="GO" id="GO:0005524">
    <property type="term" value="F:ATP binding"/>
    <property type="evidence" value="ECO:0007669"/>
    <property type="project" value="UniProtKB-KW"/>
</dbReference>
<keyword evidence="3" id="KW-0808">Transferase</keyword>
<keyword evidence="4" id="KW-0547">Nucleotide-binding</keyword>
<dbReference type="InterPro" id="IPR045540">
    <property type="entry name" value="YegS/DAGK_C"/>
</dbReference>
<dbReference type="InterPro" id="IPR017438">
    <property type="entry name" value="ATP-NAD_kinase_N"/>
</dbReference>
<dbReference type="InterPro" id="IPR016064">
    <property type="entry name" value="NAD/diacylglycerol_kinase_sf"/>
</dbReference>
<evidence type="ECO:0000256" key="5">
    <source>
        <dbReference type="ARBA" id="ARBA00022777"/>
    </source>
</evidence>
<reference evidence="10" key="2">
    <citation type="journal article" date="2021" name="PeerJ">
        <title>Extensive microbial diversity within the chicken gut microbiome revealed by metagenomics and culture.</title>
        <authorList>
            <person name="Gilroy R."/>
            <person name="Ravi A."/>
            <person name="Getino M."/>
            <person name="Pursley I."/>
            <person name="Horton D.L."/>
            <person name="Alikhan N.F."/>
            <person name="Baker D."/>
            <person name="Gharbi K."/>
            <person name="Hall N."/>
            <person name="Watson M."/>
            <person name="Adriaenssens E.M."/>
            <person name="Foster-Nyarko E."/>
            <person name="Jarju S."/>
            <person name="Secka A."/>
            <person name="Antonio M."/>
            <person name="Oren A."/>
            <person name="Chaudhuri R.R."/>
            <person name="La Ragione R."/>
            <person name="Hildebrand F."/>
            <person name="Pallen M.J."/>
        </authorList>
    </citation>
    <scope>NUCLEOTIDE SEQUENCE</scope>
    <source>
        <strain evidence="10">18911</strain>
    </source>
</reference>
<evidence type="ECO:0000259" key="9">
    <source>
        <dbReference type="PROSITE" id="PS50146"/>
    </source>
</evidence>
<keyword evidence="8" id="KW-1208">Phospholipid metabolism</keyword>
<dbReference type="Proteomes" id="UP000824094">
    <property type="component" value="Unassembled WGS sequence"/>
</dbReference>
<dbReference type="NCBIfam" id="TIGR00147">
    <property type="entry name" value="YegS/Rv2252/BmrU family lipid kinase"/>
    <property type="match status" value="1"/>
</dbReference>
<evidence type="ECO:0000313" key="10">
    <source>
        <dbReference type="EMBL" id="HIU60064.1"/>
    </source>
</evidence>
<comment type="cofactor">
    <cofactor evidence="1">
        <name>Mg(2+)</name>
        <dbReference type="ChEBI" id="CHEBI:18420"/>
    </cofactor>
</comment>
<dbReference type="AlphaFoldDB" id="A0A9D1SGY7"/>
<dbReference type="GO" id="GO:0008654">
    <property type="term" value="P:phospholipid biosynthetic process"/>
    <property type="evidence" value="ECO:0007669"/>
    <property type="project" value="UniProtKB-KW"/>
</dbReference>
<keyword evidence="6" id="KW-0067">ATP-binding</keyword>
<dbReference type="Pfam" id="PF19279">
    <property type="entry name" value="YegS_C"/>
    <property type="match status" value="1"/>
</dbReference>
<keyword evidence="5 10" id="KW-0418">Kinase</keyword>
<keyword evidence="7" id="KW-0594">Phospholipid biosynthesis</keyword>
<keyword evidence="7" id="KW-0443">Lipid metabolism</keyword>
<dbReference type="PANTHER" id="PTHR12358:SF54">
    <property type="entry name" value="SPHINGOSINE KINASE RELATED PROTEIN"/>
    <property type="match status" value="1"/>
</dbReference>
<dbReference type="InterPro" id="IPR050187">
    <property type="entry name" value="Lipid_Phosphate_FormReg"/>
</dbReference>
<evidence type="ECO:0000313" key="11">
    <source>
        <dbReference type="Proteomes" id="UP000824094"/>
    </source>
</evidence>
<comment type="caution">
    <text evidence="10">The sequence shown here is derived from an EMBL/GenBank/DDBJ whole genome shotgun (WGS) entry which is preliminary data.</text>
</comment>
<name>A0A9D1SGY7_9FIRM</name>
<sequence length="289" mass="31699">MFDIILNPSSAKGGSALAFEKVKAVLDERGIEYTVHETDHPLHAKEITAELNKRDHTDLIVMGGDGTLNEVLNGITDFEKINIGIISCGTGNDFIRAAGIPSDPVEAINLILNNNIVYSDYLDLGHRRAINCTGAGMDVDVLVRYGKMKAFKGVAKYYVSLILTLIECKFHKIALEVNGERHEKSVFMIAAANGTCIGGGMKISPHSITDDGKLNVVLINEMPKYKILPTLIKFLNGGKHIESPYAEEYLADSVKIEVLDDGCTEVDGEVIENKVIDCRVVHNVLRIFK</sequence>
<evidence type="ECO:0000256" key="3">
    <source>
        <dbReference type="ARBA" id="ARBA00022679"/>
    </source>
</evidence>
<feature type="domain" description="DAGKc" evidence="9">
    <location>
        <begin position="1"/>
        <end position="131"/>
    </location>
</feature>
<dbReference type="Pfam" id="PF00781">
    <property type="entry name" value="DAGK_cat"/>
    <property type="match status" value="1"/>
</dbReference>
<dbReference type="InterPro" id="IPR005218">
    <property type="entry name" value="Diacylglycerol/lipid_kinase"/>
</dbReference>
<dbReference type="PROSITE" id="PS50146">
    <property type="entry name" value="DAGK"/>
    <property type="match status" value="1"/>
</dbReference>
<evidence type="ECO:0000256" key="8">
    <source>
        <dbReference type="ARBA" id="ARBA00023264"/>
    </source>
</evidence>
<protein>
    <submittedName>
        <fullName evidence="10">Diacylglycerol kinase family lipid kinase</fullName>
    </submittedName>
</protein>
<dbReference type="Gene3D" id="2.60.200.40">
    <property type="match status" value="1"/>
</dbReference>
<dbReference type="SMART" id="SM00046">
    <property type="entry name" value="DAGKc"/>
    <property type="match status" value="1"/>
</dbReference>
<keyword evidence="7" id="KW-0444">Lipid biosynthesis</keyword>
<evidence type="ECO:0000256" key="4">
    <source>
        <dbReference type="ARBA" id="ARBA00022741"/>
    </source>
</evidence>
<organism evidence="10 11">
    <name type="scientific">Candidatus Stercoripulliclostridium merdigallinarum</name>
    <dbReference type="NCBI Taxonomy" id="2840951"/>
    <lineage>
        <taxon>Bacteria</taxon>
        <taxon>Bacillati</taxon>
        <taxon>Bacillota</taxon>
        <taxon>Clostridia</taxon>
        <taxon>Eubacteriales</taxon>
        <taxon>Candidatus Stercoripulliclostridium</taxon>
    </lineage>
</organism>
<evidence type="ECO:0000256" key="7">
    <source>
        <dbReference type="ARBA" id="ARBA00023209"/>
    </source>
</evidence>